<evidence type="ECO:0000313" key="2">
    <source>
        <dbReference type="Proteomes" id="UP001595952"/>
    </source>
</evidence>
<reference evidence="2" key="1">
    <citation type="journal article" date="2019" name="Int. J. Syst. Evol. Microbiol.">
        <title>The Global Catalogue of Microorganisms (GCM) 10K type strain sequencing project: providing services to taxonomists for standard genome sequencing and annotation.</title>
        <authorList>
            <consortium name="The Broad Institute Genomics Platform"/>
            <consortium name="The Broad Institute Genome Sequencing Center for Infectious Disease"/>
            <person name="Wu L."/>
            <person name="Ma J."/>
        </authorList>
    </citation>
    <scope>NUCLEOTIDE SEQUENCE [LARGE SCALE GENOMIC DNA]</scope>
    <source>
        <strain evidence="2">CCUG 55995</strain>
    </source>
</reference>
<protein>
    <submittedName>
        <fullName evidence="1">Uncharacterized protein</fullName>
    </submittedName>
</protein>
<accession>A0ABV9IFS7</accession>
<keyword evidence="2" id="KW-1185">Reference proteome</keyword>
<dbReference type="EMBL" id="JBHSEI010000015">
    <property type="protein sequence ID" value="MFC4640250.1"/>
    <property type="molecule type" value="Genomic_DNA"/>
</dbReference>
<proteinExistence type="predicted"/>
<comment type="caution">
    <text evidence="1">The sequence shown here is derived from an EMBL/GenBank/DDBJ whole genome shotgun (WGS) entry which is preliminary data.</text>
</comment>
<name>A0ABV9IFS7_9DEIO</name>
<dbReference type="Proteomes" id="UP001595952">
    <property type="component" value="Unassembled WGS sequence"/>
</dbReference>
<gene>
    <name evidence="1" type="ORF">ACFO0D_18120</name>
</gene>
<dbReference type="RefSeq" id="WP_380063232.1">
    <property type="nucleotide sequence ID" value="NZ_JBHSEI010000015.1"/>
</dbReference>
<sequence>MTMPWLLVLARTSWYGPVRIGGAVLAAFGWAGDQLGPSGPWALVGLAGLAVLGAIRTTLQGHAHASKPTGPET</sequence>
<evidence type="ECO:0000313" key="1">
    <source>
        <dbReference type="EMBL" id="MFC4640250.1"/>
    </source>
</evidence>
<organism evidence="1 2">
    <name type="scientific">Deinococcus hohokamensis</name>
    <dbReference type="NCBI Taxonomy" id="309883"/>
    <lineage>
        <taxon>Bacteria</taxon>
        <taxon>Thermotogati</taxon>
        <taxon>Deinococcota</taxon>
        <taxon>Deinococci</taxon>
        <taxon>Deinococcales</taxon>
        <taxon>Deinococcaceae</taxon>
        <taxon>Deinococcus</taxon>
    </lineage>
</organism>